<reference evidence="2 3" key="1">
    <citation type="submission" date="2016-11" db="EMBL/GenBank/DDBJ databases">
        <authorList>
            <person name="Jaros S."/>
            <person name="Januszkiewicz K."/>
            <person name="Wedrychowicz H."/>
        </authorList>
    </citation>
    <scope>NUCLEOTIDE SEQUENCE [LARGE SCALE GENOMIC DNA]</scope>
    <source>
        <strain evidence="2 3">DSM 16010</strain>
    </source>
</reference>
<protein>
    <submittedName>
        <fullName evidence="2">Death on curing protein</fullName>
    </submittedName>
</protein>
<dbReference type="Proteomes" id="UP000184206">
    <property type="component" value="Unassembled WGS sequence"/>
</dbReference>
<dbReference type="RefSeq" id="WP_072708126.1">
    <property type="nucleotide sequence ID" value="NZ_FRCF01000002.1"/>
</dbReference>
<keyword evidence="3" id="KW-1185">Reference proteome</keyword>
<organism evidence="2 3">
    <name type="scientific">Lacicoccus alkaliphilus DSM 16010</name>
    <dbReference type="NCBI Taxonomy" id="1123231"/>
    <lineage>
        <taxon>Bacteria</taxon>
        <taxon>Bacillati</taxon>
        <taxon>Bacillota</taxon>
        <taxon>Bacilli</taxon>
        <taxon>Bacillales</taxon>
        <taxon>Salinicoccaceae</taxon>
        <taxon>Lacicoccus</taxon>
    </lineage>
</organism>
<feature type="domain" description="Fido" evidence="1">
    <location>
        <begin position="4"/>
        <end position="124"/>
    </location>
</feature>
<dbReference type="AlphaFoldDB" id="A0A1M7BVE6"/>
<gene>
    <name evidence="2" type="ORF">SAMN02745189_00604</name>
</gene>
<dbReference type="GO" id="GO:0016301">
    <property type="term" value="F:kinase activity"/>
    <property type="evidence" value="ECO:0007669"/>
    <property type="project" value="InterPro"/>
</dbReference>
<dbReference type="OrthoDB" id="9802752at2"/>
<evidence type="ECO:0000313" key="3">
    <source>
        <dbReference type="Proteomes" id="UP000184206"/>
    </source>
</evidence>
<dbReference type="Gene3D" id="1.20.120.1870">
    <property type="entry name" value="Fic/DOC protein, Fido domain"/>
    <property type="match status" value="1"/>
</dbReference>
<sequence length="130" mass="14851">MKYLSEQEIIKINRYVIHKYSPSEPVGVIHSTALNMIVETPKQNVFGKELYPGVIEKSAFIFKSIIQKHVFINGNKRTAFLALNMFLNMNGYKLNVDKVEAVSFTVKVATESLTDKEINTWIGTHTEKMI</sequence>
<dbReference type="InterPro" id="IPR006440">
    <property type="entry name" value="Doc"/>
</dbReference>
<dbReference type="STRING" id="1123231.SAMN02745189_00604"/>
<dbReference type="PANTHER" id="PTHR39426">
    <property type="entry name" value="HOMOLOGY TO DEATH-ON-CURING PROTEIN OF PHAGE P1"/>
    <property type="match status" value="1"/>
</dbReference>
<dbReference type="SUPFAM" id="SSF140931">
    <property type="entry name" value="Fic-like"/>
    <property type="match status" value="1"/>
</dbReference>
<name>A0A1M7BVE6_9BACL</name>
<dbReference type="InterPro" id="IPR003812">
    <property type="entry name" value="Fido"/>
</dbReference>
<dbReference type="InterPro" id="IPR036597">
    <property type="entry name" value="Fido-like_dom_sf"/>
</dbReference>
<evidence type="ECO:0000259" key="1">
    <source>
        <dbReference type="PROSITE" id="PS51459"/>
    </source>
</evidence>
<proteinExistence type="predicted"/>
<dbReference type="Pfam" id="PF02661">
    <property type="entry name" value="Fic"/>
    <property type="match status" value="1"/>
</dbReference>
<dbReference type="EMBL" id="FRCF01000002">
    <property type="protein sequence ID" value="SHL58907.1"/>
    <property type="molecule type" value="Genomic_DNA"/>
</dbReference>
<accession>A0A1M7BVE6</accession>
<dbReference type="PROSITE" id="PS51459">
    <property type="entry name" value="FIDO"/>
    <property type="match status" value="1"/>
</dbReference>
<dbReference type="NCBIfam" id="TIGR01550">
    <property type="entry name" value="DOC_P1"/>
    <property type="match status" value="1"/>
</dbReference>
<dbReference type="PANTHER" id="PTHR39426:SF1">
    <property type="entry name" value="HOMOLOGY TO DEATH-ON-CURING PROTEIN OF PHAGE P1"/>
    <property type="match status" value="1"/>
</dbReference>
<evidence type="ECO:0000313" key="2">
    <source>
        <dbReference type="EMBL" id="SHL58907.1"/>
    </source>
</evidence>
<dbReference type="InterPro" id="IPR053737">
    <property type="entry name" value="Type_II_TA_Toxin"/>
</dbReference>